<dbReference type="Pfam" id="PF00297">
    <property type="entry name" value="Ribosomal_L3"/>
    <property type="match status" value="1"/>
</dbReference>
<dbReference type="PANTHER" id="PTHR11229">
    <property type="entry name" value="50S RIBOSOMAL PROTEIN L3"/>
    <property type="match status" value="1"/>
</dbReference>
<organism evidence="7">
    <name type="scientific">marine sediment metagenome</name>
    <dbReference type="NCBI Taxonomy" id="412755"/>
    <lineage>
        <taxon>unclassified sequences</taxon>
        <taxon>metagenomes</taxon>
        <taxon>ecological metagenomes</taxon>
    </lineage>
</organism>
<feature type="region of interest" description="Disordered" evidence="6">
    <location>
        <begin position="122"/>
        <end position="162"/>
    </location>
</feature>
<evidence type="ECO:0000256" key="5">
    <source>
        <dbReference type="ARBA" id="ARBA00023274"/>
    </source>
</evidence>
<keyword evidence="4" id="KW-0689">Ribosomal protein</keyword>
<sequence>MTQVYDESGELLPVTVIQAGPCIITQVKRTETDGYNAIQLGYDDVKASRRKKPQAGHATKANAVPKKFVKEMHLPDDAESEYKAGDTITVSVFAEDKFVDVIGTSKGKGFAGVMKRHGFGGFPASHGTERKHRAPGSISSYASDAGHGGNIKKGKKMPGHMGDARVTTKSHKLVSIDEERNLLVVKGSVPGPSGGYVIVRSGQKA</sequence>
<gene>
    <name evidence="7" type="ORF">S01H1_08063</name>
</gene>
<accession>X0RXN8</accession>
<proteinExistence type="inferred from homology"/>
<evidence type="ECO:0008006" key="8">
    <source>
        <dbReference type="Google" id="ProtNLM"/>
    </source>
</evidence>
<comment type="similarity">
    <text evidence="1">Belongs to the universal ribosomal protein uL3 family.</text>
</comment>
<dbReference type="EMBL" id="BARS01004137">
    <property type="protein sequence ID" value="GAF73584.1"/>
    <property type="molecule type" value="Genomic_DNA"/>
</dbReference>
<dbReference type="FunFam" id="3.30.160.810:FF:000001">
    <property type="entry name" value="50S ribosomal protein L3"/>
    <property type="match status" value="1"/>
</dbReference>
<dbReference type="GO" id="GO:0022625">
    <property type="term" value="C:cytosolic large ribosomal subunit"/>
    <property type="evidence" value="ECO:0007669"/>
    <property type="project" value="TreeGrafter"/>
</dbReference>
<dbReference type="NCBIfam" id="TIGR03625">
    <property type="entry name" value="L3_bact"/>
    <property type="match status" value="1"/>
</dbReference>
<dbReference type="InterPro" id="IPR009000">
    <property type="entry name" value="Transl_B-barrel_sf"/>
</dbReference>
<dbReference type="GO" id="GO:0006412">
    <property type="term" value="P:translation"/>
    <property type="evidence" value="ECO:0007669"/>
    <property type="project" value="InterPro"/>
</dbReference>
<dbReference type="Gene3D" id="3.30.160.810">
    <property type="match status" value="1"/>
</dbReference>
<evidence type="ECO:0000256" key="2">
    <source>
        <dbReference type="ARBA" id="ARBA00022730"/>
    </source>
</evidence>
<keyword evidence="2" id="KW-0699">rRNA-binding</keyword>
<dbReference type="FunFam" id="2.40.30.10:FF:000004">
    <property type="entry name" value="50S ribosomal protein L3"/>
    <property type="match status" value="1"/>
</dbReference>
<dbReference type="AlphaFoldDB" id="X0RXN8"/>
<dbReference type="HAMAP" id="MF_01325_B">
    <property type="entry name" value="Ribosomal_uL3_B"/>
    <property type="match status" value="1"/>
</dbReference>
<evidence type="ECO:0000313" key="7">
    <source>
        <dbReference type="EMBL" id="GAF73584.1"/>
    </source>
</evidence>
<keyword evidence="3" id="KW-0694">RNA-binding</keyword>
<dbReference type="InterPro" id="IPR000597">
    <property type="entry name" value="Ribosomal_uL3"/>
</dbReference>
<dbReference type="InterPro" id="IPR019926">
    <property type="entry name" value="Ribosomal_uL3_CS"/>
</dbReference>
<name>X0RXN8_9ZZZZ</name>
<dbReference type="SUPFAM" id="SSF50447">
    <property type="entry name" value="Translation proteins"/>
    <property type="match status" value="1"/>
</dbReference>
<evidence type="ECO:0000256" key="3">
    <source>
        <dbReference type="ARBA" id="ARBA00022884"/>
    </source>
</evidence>
<dbReference type="PANTHER" id="PTHR11229:SF16">
    <property type="entry name" value="LARGE RIBOSOMAL SUBUNIT PROTEIN UL3C"/>
    <property type="match status" value="1"/>
</dbReference>
<keyword evidence="5" id="KW-0687">Ribonucleoprotein</keyword>
<comment type="caution">
    <text evidence="7">The sequence shown here is derived from an EMBL/GenBank/DDBJ whole genome shotgun (WGS) entry which is preliminary data.</text>
</comment>
<protein>
    <recommendedName>
        <fullName evidence="8">50S ribosomal protein L3</fullName>
    </recommendedName>
</protein>
<evidence type="ECO:0000256" key="4">
    <source>
        <dbReference type="ARBA" id="ARBA00022980"/>
    </source>
</evidence>
<dbReference type="GO" id="GO:0019843">
    <property type="term" value="F:rRNA binding"/>
    <property type="evidence" value="ECO:0007669"/>
    <property type="project" value="UniProtKB-KW"/>
</dbReference>
<dbReference type="InterPro" id="IPR019927">
    <property type="entry name" value="Ribosomal_uL3_bac/org-type"/>
</dbReference>
<evidence type="ECO:0000256" key="1">
    <source>
        <dbReference type="ARBA" id="ARBA00006540"/>
    </source>
</evidence>
<dbReference type="PROSITE" id="PS00474">
    <property type="entry name" value="RIBOSOMAL_L3"/>
    <property type="match status" value="1"/>
</dbReference>
<reference evidence="7" key="1">
    <citation type="journal article" date="2014" name="Front. Microbiol.">
        <title>High frequency of phylogenetically diverse reductive dehalogenase-homologous genes in deep subseafloor sedimentary metagenomes.</title>
        <authorList>
            <person name="Kawai M."/>
            <person name="Futagami T."/>
            <person name="Toyoda A."/>
            <person name="Takaki Y."/>
            <person name="Nishi S."/>
            <person name="Hori S."/>
            <person name="Arai W."/>
            <person name="Tsubouchi T."/>
            <person name="Morono Y."/>
            <person name="Uchiyama I."/>
            <person name="Ito T."/>
            <person name="Fujiyama A."/>
            <person name="Inagaki F."/>
            <person name="Takami H."/>
        </authorList>
    </citation>
    <scope>NUCLEOTIDE SEQUENCE</scope>
    <source>
        <strain evidence="7">Expedition CK06-06</strain>
    </source>
</reference>
<dbReference type="Gene3D" id="2.40.30.10">
    <property type="entry name" value="Translation factors"/>
    <property type="match status" value="1"/>
</dbReference>
<evidence type="ECO:0000256" key="6">
    <source>
        <dbReference type="SAM" id="MobiDB-lite"/>
    </source>
</evidence>
<dbReference type="GO" id="GO:0003735">
    <property type="term" value="F:structural constituent of ribosome"/>
    <property type="evidence" value="ECO:0007669"/>
    <property type="project" value="InterPro"/>
</dbReference>